<feature type="domain" description="AB hydrolase-1" evidence="1">
    <location>
        <begin position="31"/>
        <end position="328"/>
    </location>
</feature>
<gene>
    <name evidence="2" type="ORF">SCHCODRAFT_82516</name>
</gene>
<dbReference type="RefSeq" id="XP_003031407.1">
    <property type="nucleotide sequence ID" value="XM_003031361.1"/>
</dbReference>
<dbReference type="GeneID" id="9586819"/>
<dbReference type="SUPFAM" id="SSF53474">
    <property type="entry name" value="alpha/beta-Hydrolases"/>
    <property type="match status" value="1"/>
</dbReference>
<organism evidence="3">
    <name type="scientific">Schizophyllum commune (strain H4-8 / FGSC 9210)</name>
    <name type="common">Split gill fungus</name>
    <dbReference type="NCBI Taxonomy" id="578458"/>
    <lineage>
        <taxon>Eukaryota</taxon>
        <taxon>Fungi</taxon>
        <taxon>Dikarya</taxon>
        <taxon>Basidiomycota</taxon>
        <taxon>Agaricomycotina</taxon>
        <taxon>Agaricomycetes</taxon>
        <taxon>Agaricomycetidae</taxon>
        <taxon>Agaricales</taxon>
        <taxon>Schizophyllaceae</taxon>
        <taxon>Schizophyllum</taxon>
    </lineage>
</organism>
<dbReference type="InParanoid" id="D8Q7X4"/>
<dbReference type="InterPro" id="IPR029058">
    <property type="entry name" value="AB_hydrolase_fold"/>
</dbReference>
<evidence type="ECO:0000313" key="3">
    <source>
        <dbReference type="Proteomes" id="UP000007431"/>
    </source>
</evidence>
<dbReference type="Proteomes" id="UP000007431">
    <property type="component" value="Unassembled WGS sequence"/>
</dbReference>
<keyword evidence="3" id="KW-1185">Reference proteome</keyword>
<dbReference type="Pfam" id="PF12697">
    <property type="entry name" value="Abhydrolase_6"/>
    <property type="match status" value="1"/>
</dbReference>
<name>D8Q7X4_SCHCM</name>
<proteinExistence type="predicted"/>
<sequence length="338" mass="36926">MQSVTIPTKGITFSYLDSGVPADAATAETFIVIHGHSFNANVWQNVMAQAPSHGARIIAINRRNYPGSTEYDRAEAETFANGSLIDRVALMKEEGAILDLMVDALVSQLGLRSVNVVGWSMGNAFLMSMIAAIVSLPASTAQRLQAAVKTFVMWDAPITALGFEGYEYNTPLYDESIPPEARGFAFVKWVSSYFVHDLDTPARDLAQLKVFDADLTRPPTIEKMGEKIMAVASMQESLVADVPIVSDAFQPVLAEIRRAALFSPAVAACWPQSRVVYLWNSSSCWNVVWASWTVEKEAKAAGGVGMPLKFKILEGGNHMSHWDLPEKTMATFVESVKA</sequence>
<accession>D8Q7X4</accession>
<dbReference type="KEGG" id="scm:SCHCO_02702111"/>
<reference evidence="2 3" key="1">
    <citation type="journal article" date="2010" name="Nat. Biotechnol.">
        <title>Genome sequence of the model mushroom Schizophyllum commune.</title>
        <authorList>
            <person name="Ohm R.A."/>
            <person name="de Jong J.F."/>
            <person name="Lugones L.G."/>
            <person name="Aerts A."/>
            <person name="Kothe E."/>
            <person name="Stajich J.E."/>
            <person name="de Vries R.P."/>
            <person name="Record E."/>
            <person name="Levasseur A."/>
            <person name="Baker S.E."/>
            <person name="Bartholomew K.A."/>
            <person name="Coutinho P.M."/>
            <person name="Erdmann S."/>
            <person name="Fowler T.J."/>
            <person name="Gathman A.C."/>
            <person name="Lombard V."/>
            <person name="Henrissat B."/>
            <person name="Knabe N."/>
            <person name="Kuees U."/>
            <person name="Lilly W.W."/>
            <person name="Lindquist E."/>
            <person name="Lucas S."/>
            <person name="Magnuson J.K."/>
            <person name="Piumi F."/>
            <person name="Raudaskoski M."/>
            <person name="Salamov A."/>
            <person name="Schmutz J."/>
            <person name="Schwarze F.W.M.R."/>
            <person name="vanKuyk P.A."/>
            <person name="Horton J.S."/>
            <person name="Grigoriev I.V."/>
            <person name="Woesten H.A.B."/>
        </authorList>
    </citation>
    <scope>NUCLEOTIDE SEQUENCE [LARGE SCALE GENOMIC DNA]</scope>
    <source>
        <strain evidence="3">H4-8 / FGSC 9210</strain>
    </source>
</reference>
<evidence type="ECO:0000313" key="2">
    <source>
        <dbReference type="EMBL" id="EFI96504.1"/>
    </source>
</evidence>
<protein>
    <recommendedName>
        <fullName evidence="1">AB hydrolase-1 domain-containing protein</fullName>
    </recommendedName>
</protein>
<dbReference type="Gene3D" id="3.40.50.1820">
    <property type="entry name" value="alpha/beta hydrolase"/>
    <property type="match status" value="1"/>
</dbReference>
<evidence type="ECO:0000259" key="1">
    <source>
        <dbReference type="Pfam" id="PF12697"/>
    </source>
</evidence>
<dbReference type="OMA" id="TSYFQHG"/>
<dbReference type="EMBL" id="GL377307">
    <property type="protein sequence ID" value="EFI96504.1"/>
    <property type="molecule type" value="Genomic_DNA"/>
</dbReference>
<dbReference type="InterPro" id="IPR000073">
    <property type="entry name" value="AB_hydrolase_1"/>
</dbReference>
<dbReference type="OrthoDB" id="3251587at2759"/>
<dbReference type="eggNOG" id="ENOG502SK0M">
    <property type="taxonomic scope" value="Eukaryota"/>
</dbReference>
<dbReference type="AlphaFoldDB" id="D8Q7X4"/>
<dbReference type="HOGENOM" id="CLU_045014_0_0_1"/>
<dbReference type="VEuPathDB" id="FungiDB:SCHCODRAFT_02702111"/>